<name>A0A1J5QF99_9ZZZZ</name>
<comment type="subcellular location">
    <subcellularLocation>
        <location evidence="1">Cell membrane</location>
        <topology evidence="1">Multi-pass membrane protein</topology>
    </subcellularLocation>
</comment>
<comment type="caution">
    <text evidence="7">The sequence shown here is derived from an EMBL/GenBank/DDBJ whole genome shotgun (WGS) entry which is preliminary data.</text>
</comment>
<keyword evidence="2" id="KW-1003">Cell membrane</keyword>
<dbReference type="PANTHER" id="PTHR39087">
    <property type="entry name" value="UPF0104 MEMBRANE PROTEIN MJ1595"/>
    <property type="match status" value="1"/>
</dbReference>
<feature type="transmembrane region" description="Helical" evidence="6">
    <location>
        <begin position="243"/>
        <end position="265"/>
    </location>
</feature>
<dbReference type="PANTHER" id="PTHR39087:SF2">
    <property type="entry name" value="UPF0104 MEMBRANE PROTEIN MJ1595"/>
    <property type="match status" value="1"/>
</dbReference>
<reference evidence="7" key="1">
    <citation type="submission" date="2016-10" db="EMBL/GenBank/DDBJ databases">
        <title>Sequence of Gallionella enrichment culture.</title>
        <authorList>
            <person name="Poehlein A."/>
            <person name="Muehling M."/>
            <person name="Daniel R."/>
        </authorList>
    </citation>
    <scope>NUCLEOTIDE SEQUENCE</scope>
</reference>
<gene>
    <name evidence="7" type="ORF">GALL_360290</name>
</gene>
<evidence type="ECO:0000256" key="5">
    <source>
        <dbReference type="ARBA" id="ARBA00023136"/>
    </source>
</evidence>
<keyword evidence="3 6" id="KW-0812">Transmembrane</keyword>
<dbReference type="GO" id="GO:0005886">
    <property type="term" value="C:plasma membrane"/>
    <property type="evidence" value="ECO:0007669"/>
    <property type="project" value="UniProtKB-SubCell"/>
</dbReference>
<dbReference type="Pfam" id="PF03706">
    <property type="entry name" value="LPG_synthase_TM"/>
    <property type="match status" value="1"/>
</dbReference>
<keyword evidence="4 6" id="KW-1133">Transmembrane helix</keyword>
<keyword evidence="5 6" id="KW-0472">Membrane</keyword>
<feature type="transmembrane region" description="Helical" evidence="6">
    <location>
        <begin position="42"/>
        <end position="63"/>
    </location>
</feature>
<organism evidence="7">
    <name type="scientific">mine drainage metagenome</name>
    <dbReference type="NCBI Taxonomy" id="410659"/>
    <lineage>
        <taxon>unclassified sequences</taxon>
        <taxon>metagenomes</taxon>
        <taxon>ecological metagenomes</taxon>
    </lineage>
</organism>
<evidence type="ECO:0000256" key="4">
    <source>
        <dbReference type="ARBA" id="ARBA00022989"/>
    </source>
</evidence>
<feature type="transmembrane region" description="Helical" evidence="6">
    <location>
        <begin position="84"/>
        <end position="106"/>
    </location>
</feature>
<feature type="transmembrane region" description="Helical" evidence="6">
    <location>
        <begin position="178"/>
        <end position="197"/>
    </location>
</feature>
<feature type="transmembrane region" description="Helical" evidence="6">
    <location>
        <begin position="209"/>
        <end position="231"/>
    </location>
</feature>
<evidence type="ECO:0000313" key="7">
    <source>
        <dbReference type="EMBL" id="OIQ82193.1"/>
    </source>
</evidence>
<evidence type="ECO:0000256" key="6">
    <source>
        <dbReference type="SAM" id="Phobius"/>
    </source>
</evidence>
<evidence type="ECO:0000256" key="2">
    <source>
        <dbReference type="ARBA" id="ARBA00022475"/>
    </source>
</evidence>
<dbReference type="AlphaFoldDB" id="A0A1J5QF99"/>
<evidence type="ECO:0000256" key="1">
    <source>
        <dbReference type="ARBA" id="ARBA00004651"/>
    </source>
</evidence>
<proteinExistence type="predicted"/>
<dbReference type="EMBL" id="MLJW01000832">
    <property type="protein sequence ID" value="OIQ82193.1"/>
    <property type="molecule type" value="Genomic_DNA"/>
</dbReference>
<evidence type="ECO:0000256" key="3">
    <source>
        <dbReference type="ARBA" id="ARBA00022692"/>
    </source>
</evidence>
<protein>
    <submittedName>
        <fullName evidence="7">Uncharacterized protein</fullName>
    </submittedName>
</protein>
<accession>A0A1J5QF99</accession>
<feature type="transmembrane region" description="Helical" evidence="6">
    <location>
        <begin position="129"/>
        <end position="157"/>
    </location>
</feature>
<sequence length="300" mass="31065">MFDTRPALLRLLSLVALAAGAALGAAALRGHVGALLDACARLGADAMLSALALTLLSLQLRFARWQMYLRAQGHALPRLLHQRLFAAGFAFALTPAAAGEAMRALLLRRRGVRYAHSVAALLAERLSDLFALLLLAALLRAWLLAAALALAAPLFVAARRARRWPARLRRLRRALRRCHAPALLARANALGLAAWIAEALAFHAIATRLGLALPLPDAAGIYAAALLAGALSTSPGGLGGAEATMVALLVARGAGLADALAAVLLTRLATLGLTVLLGGVSLASLRLLPAAELDAAPLNP</sequence>
<dbReference type="InterPro" id="IPR022791">
    <property type="entry name" value="L-PG_synthase/AglD"/>
</dbReference>